<dbReference type="SUPFAM" id="SSF46785">
    <property type="entry name" value="Winged helix' DNA-binding domain"/>
    <property type="match status" value="1"/>
</dbReference>
<dbReference type="InterPro" id="IPR050950">
    <property type="entry name" value="HTH-type_LysR_regulators"/>
</dbReference>
<organism evidence="6 7">
    <name type="scientific">Companilactobacillus bobalius</name>
    <dbReference type="NCBI Taxonomy" id="2801451"/>
    <lineage>
        <taxon>Bacteria</taxon>
        <taxon>Bacillati</taxon>
        <taxon>Bacillota</taxon>
        <taxon>Bacilli</taxon>
        <taxon>Lactobacillales</taxon>
        <taxon>Lactobacillaceae</taxon>
        <taxon>Companilactobacillus</taxon>
    </lineage>
</organism>
<evidence type="ECO:0000256" key="1">
    <source>
        <dbReference type="ARBA" id="ARBA00009437"/>
    </source>
</evidence>
<evidence type="ECO:0000259" key="5">
    <source>
        <dbReference type="PROSITE" id="PS50931"/>
    </source>
</evidence>
<dbReference type="CDD" id="cd05466">
    <property type="entry name" value="PBP2_LTTR_substrate"/>
    <property type="match status" value="1"/>
</dbReference>
<keyword evidence="3" id="KW-0238">DNA-binding</keyword>
<comment type="caution">
    <text evidence="6">The sequence shown here is derived from an EMBL/GenBank/DDBJ whole genome shotgun (WGS) entry which is preliminary data.</text>
</comment>
<dbReference type="GO" id="GO:0003700">
    <property type="term" value="F:DNA-binding transcription factor activity"/>
    <property type="evidence" value="ECO:0007669"/>
    <property type="project" value="InterPro"/>
</dbReference>
<dbReference type="RefSeq" id="WP_056953764.1">
    <property type="nucleotide sequence ID" value="NZ_LNUA01000031.1"/>
</dbReference>
<dbReference type="Pfam" id="PF03466">
    <property type="entry name" value="LysR_substrate"/>
    <property type="match status" value="1"/>
</dbReference>
<proteinExistence type="inferred from homology"/>
<keyword evidence="4" id="KW-0804">Transcription</keyword>
<dbReference type="Proteomes" id="UP000196232">
    <property type="component" value="Unassembled WGS sequence"/>
</dbReference>
<accession>A0A202FCV1</accession>
<dbReference type="Gene3D" id="3.40.190.290">
    <property type="match status" value="1"/>
</dbReference>
<dbReference type="PANTHER" id="PTHR30419">
    <property type="entry name" value="HTH-TYPE TRANSCRIPTIONAL REGULATOR YBHD"/>
    <property type="match status" value="1"/>
</dbReference>
<dbReference type="EMBL" id="MYFM01000003">
    <property type="protein sequence ID" value="OVE98311.1"/>
    <property type="molecule type" value="Genomic_DNA"/>
</dbReference>
<dbReference type="InterPro" id="IPR005119">
    <property type="entry name" value="LysR_subst-bd"/>
</dbReference>
<comment type="similarity">
    <text evidence="1">Belongs to the LysR transcriptional regulatory family.</text>
</comment>
<evidence type="ECO:0000313" key="7">
    <source>
        <dbReference type="Proteomes" id="UP000196232"/>
    </source>
</evidence>
<sequence>MELRVLNYFLMIAREENITRAANLLHVSQPTLSRQIAALEEELGTKLFVRQSHKITLTEDGLLLRRRAEEMRQLSDKIKTEMSEDKAEIAGEISIGGGELRSMNELAQIMTAFRQQYPLVTFKIQSGNSKDTKWGIEQGLLDLGLLIEPVSTEKYDFARMHPVEQWGVMTPVDSSLAKFDYIESKDLRNQTLILSKSRPMESELNYWFGSDLKKIHVAANYNLLYNAVIMARAGLGSVLCLKLDAHYEGMKFIPLKPALTYNSVLAWKADQITARNVSAFIDFAKEYLEGISDDEK</sequence>
<dbReference type="PANTHER" id="PTHR30419:SF8">
    <property type="entry name" value="NITROGEN ASSIMILATION TRANSCRIPTIONAL ACTIVATOR-RELATED"/>
    <property type="match status" value="1"/>
</dbReference>
<dbReference type="GO" id="GO:0005829">
    <property type="term" value="C:cytosol"/>
    <property type="evidence" value="ECO:0007669"/>
    <property type="project" value="TreeGrafter"/>
</dbReference>
<gene>
    <name evidence="6" type="ORF">LKACC16343_01198</name>
</gene>
<dbReference type="SUPFAM" id="SSF53850">
    <property type="entry name" value="Periplasmic binding protein-like II"/>
    <property type="match status" value="1"/>
</dbReference>
<dbReference type="AlphaFoldDB" id="A0A202FCV1"/>
<feature type="domain" description="HTH lysR-type" evidence="5">
    <location>
        <begin position="1"/>
        <end position="58"/>
    </location>
</feature>
<keyword evidence="2" id="KW-0805">Transcription regulation</keyword>
<dbReference type="Gene3D" id="1.10.10.10">
    <property type="entry name" value="Winged helix-like DNA-binding domain superfamily/Winged helix DNA-binding domain"/>
    <property type="match status" value="1"/>
</dbReference>
<dbReference type="InterPro" id="IPR000847">
    <property type="entry name" value="LysR_HTH_N"/>
</dbReference>
<protein>
    <submittedName>
        <fullName evidence="6">Putative HTH-type transcriptional regulator YcgK</fullName>
    </submittedName>
</protein>
<evidence type="ECO:0000256" key="4">
    <source>
        <dbReference type="ARBA" id="ARBA00023163"/>
    </source>
</evidence>
<evidence type="ECO:0000256" key="3">
    <source>
        <dbReference type="ARBA" id="ARBA00023125"/>
    </source>
</evidence>
<dbReference type="PROSITE" id="PS50931">
    <property type="entry name" value="HTH_LYSR"/>
    <property type="match status" value="1"/>
</dbReference>
<dbReference type="FunFam" id="1.10.10.10:FF:000001">
    <property type="entry name" value="LysR family transcriptional regulator"/>
    <property type="match status" value="1"/>
</dbReference>
<dbReference type="InterPro" id="IPR036390">
    <property type="entry name" value="WH_DNA-bd_sf"/>
</dbReference>
<dbReference type="InterPro" id="IPR036388">
    <property type="entry name" value="WH-like_DNA-bd_sf"/>
</dbReference>
<evidence type="ECO:0000256" key="2">
    <source>
        <dbReference type="ARBA" id="ARBA00023015"/>
    </source>
</evidence>
<reference evidence="6 7" key="1">
    <citation type="submission" date="2017-03" db="EMBL/GenBank/DDBJ databases">
        <title>Genome sequence of Lactobacillus bobalius KACC 16343.</title>
        <authorList>
            <person name="Chun J."/>
        </authorList>
    </citation>
    <scope>NUCLEOTIDE SEQUENCE [LARGE SCALE GENOMIC DNA]</scope>
    <source>
        <strain evidence="6 7">KACC 16343</strain>
    </source>
</reference>
<dbReference type="GO" id="GO:0003677">
    <property type="term" value="F:DNA binding"/>
    <property type="evidence" value="ECO:0007669"/>
    <property type="project" value="UniProtKB-KW"/>
</dbReference>
<dbReference type="Pfam" id="PF00126">
    <property type="entry name" value="HTH_1"/>
    <property type="match status" value="1"/>
</dbReference>
<dbReference type="PRINTS" id="PR00039">
    <property type="entry name" value="HTHLYSR"/>
</dbReference>
<name>A0A202FCV1_9LACO</name>
<evidence type="ECO:0000313" key="6">
    <source>
        <dbReference type="EMBL" id="OVE98311.1"/>
    </source>
</evidence>